<dbReference type="Gene3D" id="3.50.50.60">
    <property type="entry name" value="FAD/NAD(P)-binding domain"/>
    <property type="match status" value="2"/>
</dbReference>
<evidence type="ECO:0000256" key="2">
    <source>
        <dbReference type="ARBA" id="ARBA00010790"/>
    </source>
</evidence>
<comment type="caution">
    <text evidence="9">The sequence shown here is derived from an EMBL/GenBank/DDBJ whole genome shotgun (WGS) entry which is preliminary data.</text>
</comment>
<organism evidence="9 10">
    <name type="scientific">Caballeronia grimmiae</name>
    <dbReference type="NCBI Taxonomy" id="1071679"/>
    <lineage>
        <taxon>Bacteria</taxon>
        <taxon>Pseudomonadati</taxon>
        <taxon>Pseudomonadota</taxon>
        <taxon>Betaproteobacteria</taxon>
        <taxon>Burkholderiales</taxon>
        <taxon>Burkholderiaceae</taxon>
        <taxon>Caballeronia</taxon>
    </lineage>
</organism>
<dbReference type="InterPro" id="IPR036188">
    <property type="entry name" value="FAD/NAD-bd_sf"/>
</dbReference>
<dbReference type="EMBL" id="BMEG01000003">
    <property type="protein sequence ID" value="GGD69055.1"/>
    <property type="molecule type" value="Genomic_DNA"/>
</dbReference>
<evidence type="ECO:0000313" key="8">
    <source>
        <dbReference type="EMBL" id="GGD69055.1"/>
    </source>
</evidence>
<dbReference type="GO" id="GO:0016614">
    <property type="term" value="F:oxidoreductase activity, acting on CH-OH group of donors"/>
    <property type="evidence" value="ECO:0007669"/>
    <property type="project" value="InterPro"/>
</dbReference>
<evidence type="ECO:0000256" key="1">
    <source>
        <dbReference type="ARBA" id="ARBA00001974"/>
    </source>
</evidence>
<dbReference type="AlphaFoldDB" id="A0A069P9R9"/>
<reference evidence="11" key="3">
    <citation type="journal article" date="2019" name="Int. J. Syst. Evol. Microbiol.">
        <title>The Global Catalogue of Microorganisms (GCM) 10K type strain sequencing project: providing services to taxonomists for standard genome sequencing and annotation.</title>
        <authorList>
            <consortium name="The Broad Institute Genomics Platform"/>
            <consortium name="The Broad Institute Genome Sequencing Center for Infectious Disease"/>
            <person name="Wu L."/>
            <person name="Ma J."/>
        </authorList>
    </citation>
    <scope>NUCLEOTIDE SEQUENCE [LARGE SCALE GENOMIC DNA]</scope>
    <source>
        <strain evidence="11">CGMCC 1.11013</strain>
    </source>
</reference>
<dbReference type="EMBL" id="JFHE01000001">
    <property type="protein sequence ID" value="KDR37418.1"/>
    <property type="molecule type" value="Genomic_DNA"/>
</dbReference>
<dbReference type="OrthoDB" id="9787779at2"/>
<reference evidence="8" key="1">
    <citation type="journal article" date="2014" name="Int. J. Syst. Evol. Microbiol.">
        <title>Complete genome of a new Firmicutes species belonging to the dominant human colonic microbiota ('Ruminococcus bicirculans') reveals two chromosomes and a selective capacity to utilize plant glucans.</title>
        <authorList>
            <consortium name="NISC Comparative Sequencing Program"/>
            <person name="Wegmann U."/>
            <person name="Louis P."/>
            <person name="Goesmann A."/>
            <person name="Henrissat B."/>
            <person name="Duncan S.H."/>
            <person name="Flint H.J."/>
        </authorList>
    </citation>
    <scope>NUCLEOTIDE SEQUENCE</scope>
    <source>
        <strain evidence="8">CGMCC 1.11013</strain>
    </source>
</reference>
<evidence type="ECO:0000313" key="9">
    <source>
        <dbReference type="EMBL" id="KDR37418.1"/>
    </source>
</evidence>
<reference evidence="9 10" key="2">
    <citation type="submission" date="2014-03" db="EMBL/GenBank/DDBJ databases">
        <title>Draft Genome Sequences of Four Burkholderia Strains.</title>
        <authorList>
            <person name="Liu X.Y."/>
            <person name="Li C.X."/>
            <person name="Xu J.H."/>
        </authorList>
    </citation>
    <scope>NUCLEOTIDE SEQUENCE [LARGE SCALE GENOMIC DNA]</scope>
    <source>
        <strain evidence="9 10">R27</strain>
    </source>
</reference>
<dbReference type="Pfam" id="PF01266">
    <property type="entry name" value="DAO"/>
    <property type="match status" value="1"/>
</dbReference>
<name>A0A069P9R9_9BURK</name>
<feature type="domain" description="Glucose-methanol-choline oxidoreductase C-terminal" evidence="7">
    <location>
        <begin position="398"/>
        <end position="522"/>
    </location>
</feature>
<evidence type="ECO:0000313" key="10">
    <source>
        <dbReference type="Proteomes" id="UP000027439"/>
    </source>
</evidence>
<keyword evidence="11" id="KW-1185">Reference proteome</keyword>
<feature type="domain" description="FAD dependent oxidoreductase" evidence="6">
    <location>
        <begin position="18"/>
        <end position="231"/>
    </location>
</feature>
<gene>
    <name evidence="9" type="ORF">BG57_02090</name>
    <name evidence="8" type="ORF">GCM10010985_24400</name>
</gene>
<evidence type="ECO:0000256" key="3">
    <source>
        <dbReference type="ARBA" id="ARBA00022630"/>
    </source>
</evidence>
<dbReference type="STRING" id="1071679.BG57_02090"/>
<evidence type="ECO:0000259" key="6">
    <source>
        <dbReference type="Pfam" id="PF01266"/>
    </source>
</evidence>
<proteinExistence type="inferred from homology"/>
<evidence type="ECO:0000313" key="11">
    <source>
        <dbReference type="Proteomes" id="UP000597138"/>
    </source>
</evidence>
<dbReference type="PANTHER" id="PTHR42784:SF1">
    <property type="entry name" value="PYRANOSE 2-OXIDASE"/>
    <property type="match status" value="1"/>
</dbReference>
<dbReference type="eggNOG" id="COG2303">
    <property type="taxonomic scope" value="Bacteria"/>
</dbReference>
<dbReference type="InterPro" id="IPR007867">
    <property type="entry name" value="GMC_OxRtase_C"/>
</dbReference>
<dbReference type="RefSeq" id="WP_035959753.1">
    <property type="nucleotide sequence ID" value="NZ_BMEG01000003.1"/>
</dbReference>
<dbReference type="PANTHER" id="PTHR42784">
    <property type="entry name" value="PYRANOSE 2-OXIDASE"/>
    <property type="match status" value="1"/>
</dbReference>
<evidence type="ECO:0000259" key="7">
    <source>
        <dbReference type="Pfam" id="PF05199"/>
    </source>
</evidence>
<comment type="cofactor">
    <cofactor evidence="1">
        <name>FAD</name>
        <dbReference type="ChEBI" id="CHEBI:57692"/>
    </cofactor>
</comment>
<dbReference type="SUPFAM" id="SSF51905">
    <property type="entry name" value="FAD/NAD(P)-binding domain"/>
    <property type="match status" value="1"/>
</dbReference>
<evidence type="ECO:0000256" key="5">
    <source>
        <dbReference type="ARBA" id="ARBA00023002"/>
    </source>
</evidence>
<dbReference type="Proteomes" id="UP000597138">
    <property type="component" value="Unassembled WGS sequence"/>
</dbReference>
<keyword evidence="5" id="KW-0560">Oxidoreductase</keyword>
<dbReference type="Proteomes" id="UP000027439">
    <property type="component" value="Unassembled WGS sequence"/>
</dbReference>
<sequence length="574" mass="63660">MFIDSRSVDEGAVIETTVCIVGAGVAGITLALELEKQGISACLLESGGYKADNDTRDLYRGENVGVPYEFADGCRSRFLGGSSNCWGGWCRPLDPWDFEKRDWVADSGWPFGLEELRPYYERTHALLQLGENNFDPAHWEAAINRPDVRRHPFLSGNVRDTISQFSPPVRFGKVYRKELLAAKNVRVFLYANALNIDTDADARSVTKIDVGTLSGRRFAIRAKVFVLATGGIENARLLLSSNKVQAAGLGNGNDLVGRYFMDHPRIMSASVHFKKEWARNKLYDIKYHYQNKAVSANGTFISSQFALTQKTLKREKLLNARAWFYSVFRGENTKGSEALIRAKQAMLKKDQPGYSMAADLVTMMTHPVDTACFGLARLLQPRPLITEVKIQTIVEAEPNRDSRVTLSAQKDALGMNRVKVDWQVTELVKRTFDRTVAHIATELRRGGVADVTLDEPLQGKPWPAQLEGTWHHMGTTRMHDSPKNGVVDRNLKVHGMSNLYVAGSSVFPTVGANFPTITIAALTLRLAGHLQRVIKSDDAAPTIVTASGKPMRHEKQAESLPMAASAMHMRGDLA</sequence>
<reference evidence="8" key="4">
    <citation type="submission" date="2024-05" db="EMBL/GenBank/DDBJ databases">
        <authorList>
            <person name="Sun Q."/>
            <person name="Zhou Y."/>
        </authorList>
    </citation>
    <scope>NUCLEOTIDE SEQUENCE</scope>
    <source>
        <strain evidence="8">CGMCC 1.11013</strain>
    </source>
</reference>
<keyword evidence="3" id="KW-0285">Flavoprotein</keyword>
<evidence type="ECO:0000256" key="4">
    <source>
        <dbReference type="ARBA" id="ARBA00022827"/>
    </source>
</evidence>
<accession>A0A069P9R9</accession>
<comment type="similarity">
    <text evidence="2">Belongs to the GMC oxidoreductase family.</text>
</comment>
<keyword evidence="4" id="KW-0274">FAD</keyword>
<dbReference type="InterPro" id="IPR051473">
    <property type="entry name" value="P2Ox-like"/>
</dbReference>
<protein>
    <submittedName>
        <fullName evidence="8 9">Oxidoreductase</fullName>
    </submittedName>
</protein>
<dbReference type="InterPro" id="IPR006076">
    <property type="entry name" value="FAD-dep_OxRdtase"/>
</dbReference>
<dbReference type="Pfam" id="PF05199">
    <property type="entry name" value="GMC_oxred_C"/>
    <property type="match status" value="1"/>
</dbReference>